<keyword evidence="2" id="KW-1185">Reference proteome</keyword>
<organism evidence="1 2">
    <name type="scientific">Deinococcus hohokamensis</name>
    <dbReference type="NCBI Taxonomy" id="309883"/>
    <lineage>
        <taxon>Bacteria</taxon>
        <taxon>Thermotogati</taxon>
        <taxon>Deinococcota</taxon>
        <taxon>Deinococci</taxon>
        <taxon>Deinococcales</taxon>
        <taxon>Deinococcaceae</taxon>
        <taxon>Deinococcus</taxon>
    </lineage>
</organism>
<sequence>MQRALGRDLQGTTARVDGQTALLGLRLPSGAAQVTVQAGPTLTAADAFTLHEQVLGMLGLRHAPARPGTL</sequence>
<dbReference type="Proteomes" id="UP001595952">
    <property type="component" value="Unassembled WGS sequence"/>
</dbReference>
<accession>A0ABV9IEP1</accession>
<gene>
    <name evidence="1" type="ORF">ACFO0D_16380</name>
</gene>
<dbReference type="RefSeq" id="WP_380062893.1">
    <property type="nucleotide sequence ID" value="NZ_JBHSEI010000011.1"/>
</dbReference>
<dbReference type="EMBL" id="JBHSEI010000011">
    <property type="protein sequence ID" value="MFC4639904.1"/>
    <property type="molecule type" value="Genomic_DNA"/>
</dbReference>
<evidence type="ECO:0000313" key="2">
    <source>
        <dbReference type="Proteomes" id="UP001595952"/>
    </source>
</evidence>
<comment type="caution">
    <text evidence="1">The sequence shown here is derived from an EMBL/GenBank/DDBJ whole genome shotgun (WGS) entry which is preliminary data.</text>
</comment>
<evidence type="ECO:0000313" key="1">
    <source>
        <dbReference type="EMBL" id="MFC4639904.1"/>
    </source>
</evidence>
<protein>
    <submittedName>
        <fullName evidence="1">Uncharacterized protein</fullName>
    </submittedName>
</protein>
<proteinExistence type="predicted"/>
<reference evidence="2" key="1">
    <citation type="journal article" date="2019" name="Int. J. Syst. Evol. Microbiol.">
        <title>The Global Catalogue of Microorganisms (GCM) 10K type strain sequencing project: providing services to taxonomists for standard genome sequencing and annotation.</title>
        <authorList>
            <consortium name="The Broad Institute Genomics Platform"/>
            <consortium name="The Broad Institute Genome Sequencing Center for Infectious Disease"/>
            <person name="Wu L."/>
            <person name="Ma J."/>
        </authorList>
    </citation>
    <scope>NUCLEOTIDE SEQUENCE [LARGE SCALE GENOMIC DNA]</scope>
    <source>
        <strain evidence="2">CCUG 55995</strain>
    </source>
</reference>
<name>A0ABV9IEP1_9DEIO</name>